<sequence>MRLSALFSGLARRFVVPILEWVLTAYAVTTGIPRGSFPVIALKVSVVSHVSEVGQSVVIRGLSLGGA</sequence>
<reference evidence="1" key="1">
    <citation type="submission" date="2015-07" db="EMBL/GenBank/DDBJ databases">
        <title>Elucidating the P. pachyrhizi secretome and potential effectors.</title>
        <authorList>
            <person name="de Carvalho M.C.C.G."/>
            <person name="Nascimento L.C."/>
            <person name="Darben L.M."/>
            <person name="Polizel-Podanosqui A.M."/>
            <person name="Lopes-Caitar V.S."/>
            <person name="Rocha C.S."/>
            <person name="Qi M."/>
            <person name="Carazolle M."/>
            <person name="Kuwahara M.K."/>
            <person name="Pereira G.A.G."/>
            <person name="Abdelnoor R.V."/>
            <person name="Whitham S.A."/>
            <person name="Marcelino-Guimaraes F.C."/>
        </authorList>
    </citation>
    <scope>NUCLEOTIDE SEQUENCE</scope>
</reference>
<accession>A0A0S1MK56</accession>
<name>A0A0S1MK56_PHAPC</name>
<proteinExistence type="evidence at transcript level"/>
<dbReference type="AlphaFoldDB" id="A0A0S1MK56"/>
<protein>
    <submittedName>
        <fullName evidence="1">Uncharacterized protein</fullName>
    </submittedName>
</protein>
<dbReference type="EMBL" id="KT247125">
    <property type="protein sequence ID" value="ALL41214.1"/>
    <property type="molecule type" value="mRNA"/>
</dbReference>
<evidence type="ECO:0000313" key="1">
    <source>
        <dbReference type="EMBL" id="ALL41214.1"/>
    </source>
</evidence>
<organism evidence="1">
    <name type="scientific">Phakopsora pachyrhizi</name>
    <name type="common">Asian soybean rust disease fungus</name>
    <dbReference type="NCBI Taxonomy" id="170000"/>
    <lineage>
        <taxon>Eukaryota</taxon>
        <taxon>Fungi</taxon>
        <taxon>Dikarya</taxon>
        <taxon>Basidiomycota</taxon>
        <taxon>Pucciniomycotina</taxon>
        <taxon>Pucciniomycetes</taxon>
        <taxon>Pucciniales</taxon>
        <taxon>Phakopsoraceae</taxon>
        <taxon>Phakopsora</taxon>
    </lineage>
</organism>